<keyword evidence="1" id="KW-0489">Methyltransferase</keyword>
<dbReference type="InterPro" id="IPR029063">
    <property type="entry name" value="SAM-dependent_MTases_sf"/>
</dbReference>
<keyword evidence="2" id="KW-1185">Reference proteome</keyword>
<dbReference type="CDD" id="cd02440">
    <property type="entry name" value="AdoMet_MTases"/>
    <property type="match status" value="1"/>
</dbReference>
<dbReference type="InterPro" id="IPR025799">
    <property type="entry name" value="Arg_MeTrfase"/>
</dbReference>
<dbReference type="Gene3D" id="2.70.160.11">
    <property type="entry name" value="Hnrnp arginine n-methyltransferase1"/>
    <property type="match status" value="1"/>
</dbReference>
<dbReference type="Proteomes" id="UP000002033">
    <property type="component" value="Chromosome"/>
</dbReference>
<dbReference type="OrthoDB" id="5383291at2"/>
<dbReference type="EMBL" id="CP002083">
    <property type="protein sequence ID" value="ADJ22667.1"/>
    <property type="molecule type" value="Genomic_DNA"/>
</dbReference>
<dbReference type="PANTHER" id="PTHR11006:SF4">
    <property type="entry name" value="PROTEIN ARGININE N-METHYLTRANSFERASE 7"/>
    <property type="match status" value="1"/>
</dbReference>
<dbReference type="PROSITE" id="PS51678">
    <property type="entry name" value="SAM_MT_PRMT"/>
    <property type="match status" value="1"/>
</dbReference>
<dbReference type="RefSeq" id="WP_013214882.1">
    <property type="nucleotide sequence ID" value="NC_014313.1"/>
</dbReference>
<dbReference type="AlphaFoldDB" id="D8JU77"/>
<organism evidence="1 2">
    <name type="scientific">Hyphomicrobium denitrificans (strain ATCC 51888 / DSM 1869 / NCIMB 11706 / TK 0415)</name>
    <dbReference type="NCBI Taxonomy" id="582899"/>
    <lineage>
        <taxon>Bacteria</taxon>
        <taxon>Pseudomonadati</taxon>
        <taxon>Pseudomonadota</taxon>
        <taxon>Alphaproteobacteria</taxon>
        <taxon>Hyphomicrobiales</taxon>
        <taxon>Hyphomicrobiaceae</taxon>
        <taxon>Hyphomicrobium</taxon>
    </lineage>
</organism>
<name>D8JU77_HYPDA</name>
<gene>
    <name evidence="1" type="ordered locus">Hden_0850</name>
</gene>
<evidence type="ECO:0000313" key="1">
    <source>
        <dbReference type="EMBL" id="ADJ22667.1"/>
    </source>
</evidence>
<dbReference type="Gene3D" id="3.40.50.150">
    <property type="entry name" value="Vaccinia Virus protein VP39"/>
    <property type="match status" value="1"/>
</dbReference>
<evidence type="ECO:0000313" key="2">
    <source>
        <dbReference type="Proteomes" id="UP000002033"/>
    </source>
</evidence>
<dbReference type="STRING" id="582899.Hden_0850"/>
<keyword evidence="1" id="KW-0808">Transferase</keyword>
<dbReference type="PANTHER" id="PTHR11006">
    <property type="entry name" value="PROTEIN ARGININE N-METHYLTRANSFERASE"/>
    <property type="match status" value="1"/>
</dbReference>
<protein>
    <submittedName>
        <fullName evidence="1">Ribosomal L11 methyltransferase</fullName>
    </submittedName>
</protein>
<dbReference type="KEGG" id="hdn:Hden_0850"/>
<dbReference type="GO" id="GO:0016274">
    <property type="term" value="F:protein-arginine N-methyltransferase activity"/>
    <property type="evidence" value="ECO:0007669"/>
    <property type="project" value="InterPro"/>
</dbReference>
<dbReference type="SUPFAM" id="SSF53335">
    <property type="entry name" value="S-adenosyl-L-methionine-dependent methyltransferases"/>
    <property type="match status" value="1"/>
</dbReference>
<dbReference type="eggNOG" id="COG4076">
    <property type="taxonomic scope" value="Bacteria"/>
</dbReference>
<sequence length="312" mass="34038">MRIEYHRTLIADTARNEAFFRALKSVIEPGKTVVADIGAGTGLLGLMASKLGAKDVFLFETAEVAGVAAQVLKANKAKRCHLIPCHSTEFDDKLAVDVIVSETLGNYALEENIIATLADARQRFLKPGGTIIPSRIAQYVAPVIAPRIDQELRAWQRVGHGLDLAPAQAMTLNNAYVRLLKPSELLDGGASAVLWDSVDLTRETRAKRKGQAEWRLTSPATVYGFAVWWTAELAPGISLSTAPAAPRTHWEQLYFPLAAPIEGKAREQVTVELRSNSSEEGGTHLAWTAIHRNAHGTVVNRHAHDLNKGYLP</sequence>
<accession>D8JU77</accession>
<dbReference type="HOGENOM" id="CLU_017375_2_0_5"/>
<dbReference type="Pfam" id="PF06325">
    <property type="entry name" value="PrmA"/>
    <property type="match status" value="1"/>
</dbReference>
<reference evidence="2" key="1">
    <citation type="journal article" date="2011" name="J. Bacteriol.">
        <title>Genome sequences of eight morphologically diverse alphaproteobacteria.</title>
        <authorList>
            <consortium name="US DOE Joint Genome Institute"/>
            <person name="Brown P.J."/>
            <person name="Kysela D.T."/>
            <person name="Buechlein A."/>
            <person name="Hemmerich C."/>
            <person name="Brun Y.V."/>
        </authorList>
    </citation>
    <scope>NUCLEOTIDE SEQUENCE [LARGE SCALE GENOMIC DNA]</scope>
    <source>
        <strain evidence="2">ATCC 51888 / DSM 1869 / NCIB 11706 / TK 0415</strain>
    </source>
</reference>
<dbReference type="GO" id="GO:0032259">
    <property type="term" value="P:methylation"/>
    <property type="evidence" value="ECO:0007669"/>
    <property type="project" value="UniProtKB-KW"/>
</dbReference>
<proteinExistence type="predicted"/>
<dbReference type="GO" id="GO:0042054">
    <property type="term" value="F:histone methyltransferase activity"/>
    <property type="evidence" value="ECO:0007669"/>
    <property type="project" value="TreeGrafter"/>
</dbReference>